<name>A0A846N264_9PROT</name>
<dbReference type="EC" id="2.5.1.18" evidence="3"/>
<accession>A0A846N264</accession>
<dbReference type="InterPro" id="IPR004045">
    <property type="entry name" value="Glutathione_S-Trfase_N"/>
</dbReference>
<reference evidence="3 4" key="1">
    <citation type="submission" date="2020-03" db="EMBL/GenBank/DDBJ databases">
        <title>Genomic Encyclopedia of Type Strains, Phase IV (KMG-IV): sequencing the most valuable type-strain genomes for metagenomic binning, comparative biology and taxonomic classification.</title>
        <authorList>
            <person name="Goeker M."/>
        </authorList>
    </citation>
    <scope>NUCLEOTIDE SEQUENCE [LARGE SCALE GENOMIC DNA]</scope>
    <source>
        <strain evidence="3 4">DSM 19867</strain>
    </source>
</reference>
<dbReference type="Pfam" id="PF13410">
    <property type="entry name" value="GST_C_2"/>
    <property type="match status" value="1"/>
</dbReference>
<dbReference type="EMBL" id="JAASRM010000001">
    <property type="protein sequence ID" value="NIK89575.1"/>
    <property type="molecule type" value="Genomic_DNA"/>
</dbReference>
<evidence type="ECO:0000259" key="2">
    <source>
        <dbReference type="PROSITE" id="PS50405"/>
    </source>
</evidence>
<dbReference type="SUPFAM" id="SSF47616">
    <property type="entry name" value="GST C-terminal domain-like"/>
    <property type="match status" value="1"/>
</dbReference>
<dbReference type="PANTHER" id="PTHR44051:SF8">
    <property type="entry name" value="GLUTATHIONE S-TRANSFERASE GSTA"/>
    <property type="match status" value="1"/>
</dbReference>
<dbReference type="InterPro" id="IPR040079">
    <property type="entry name" value="Glutathione_S-Trfase"/>
</dbReference>
<gene>
    <name evidence="3" type="ORF">FHS83_002893</name>
</gene>
<dbReference type="PROSITE" id="PS50404">
    <property type="entry name" value="GST_NTER"/>
    <property type="match status" value="1"/>
</dbReference>
<organism evidence="3 4">
    <name type="scientific">Rhizomicrobium palustre</name>
    <dbReference type="NCBI Taxonomy" id="189966"/>
    <lineage>
        <taxon>Bacteria</taxon>
        <taxon>Pseudomonadati</taxon>
        <taxon>Pseudomonadota</taxon>
        <taxon>Alphaproteobacteria</taxon>
        <taxon>Micropepsales</taxon>
        <taxon>Micropepsaceae</taxon>
        <taxon>Rhizomicrobium</taxon>
    </lineage>
</organism>
<dbReference type="SFLD" id="SFLDG00358">
    <property type="entry name" value="Main_(cytGST)"/>
    <property type="match status" value="1"/>
</dbReference>
<dbReference type="SFLD" id="SFLDS00019">
    <property type="entry name" value="Glutathione_Transferase_(cytos"/>
    <property type="match status" value="1"/>
</dbReference>
<sequence>MTTVEILGAPFSNYVRSALMALEEKGVPYTVTPSRAHAPEVNAIHPLGKIPCLKHGDFTLFESAAIATYIDRAFEGPALFPAEPQAAARCMQWVSLLNSSLVPAFQAFAMCHFFPMTADGEPCPDTIAASLPKTRDHLQLLGRVLGESGYFVGGSFTYADIAALPMLDYLKDLPETGTIIAEIPALGAYLAKHSARKSFEATKPPAMAELMATTKAMAREMMQKRVA</sequence>
<dbReference type="InterPro" id="IPR036282">
    <property type="entry name" value="Glutathione-S-Trfase_C_sf"/>
</dbReference>
<dbReference type="Gene3D" id="1.20.1050.10">
    <property type="match status" value="1"/>
</dbReference>
<dbReference type="AlphaFoldDB" id="A0A846N264"/>
<keyword evidence="4" id="KW-1185">Reference proteome</keyword>
<dbReference type="InterPro" id="IPR036249">
    <property type="entry name" value="Thioredoxin-like_sf"/>
</dbReference>
<evidence type="ECO:0000313" key="3">
    <source>
        <dbReference type="EMBL" id="NIK89575.1"/>
    </source>
</evidence>
<feature type="domain" description="GST C-terminal" evidence="2">
    <location>
        <begin position="83"/>
        <end position="221"/>
    </location>
</feature>
<keyword evidence="3" id="KW-0808">Transferase</keyword>
<dbReference type="PANTHER" id="PTHR44051">
    <property type="entry name" value="GLUTATHIONE S-TRANSFERASE-RELATED"/>
    <property type="match status" value="1"/>
</dbReference>
<protein>
    <submittedName>
        <fullName evidence="3">Glutathione S-transferase</fullName>
        <ecNumber evidence="3">2.5.1.18</ecNumber>
    </submittedName>
</protein>
<comment type="caution">
    <text evidence="3">The sequence shown here is derived from an EMBL/GenBank/DDBJ whole genome shotgun (WGS) entry which is preliminary data.</text>
</comment>
<dbReference type="InterPro" id="IPR010987">
    <property type="entry name" value="Glutathione-S-Trfase_C-like"/>
</dbReference>
<dbReference type="GO" id="GO:0004364">
    <property type="term" value="F:glutathione transferase activity"/>
    <property type="evidence" value="ECO:0007669"/>
    <property type="project" value="UniProtKB-EC"/>
</dbReference>
<evidence type="ECO:0000313" key="4">
    <source>
        <dbReference type="Proteomes" id="UP000570514"/>
    </source>
</evidence>
<evidence type="ECO:0000259" key="1">
    <source>
        <dbReference type="PROSITE" id="PS50404"/>
    </source>
</evidence>
<feature type="domain" description="GST N-terminal" evidence="1">
    <location>
        <begin position="2"/>
        <end position="78"/>
    </location>
</feature>
<dbReference type="PROSITE" id="PS50405">
    <property type="entry name" value="GST_CTER"/>
    <property type="match status" value="1"/>
</dbReference>
<dbReference type="Gene3D" id="3.40.30.10">
    <property type="entry name" value="Glutaredoxin"/>
    <property type="match status" value="1"/>
</dbReference>
<dbReference type="CDD" id="cd00299">
    <property type="entry name" value="GST_C_family"/>
    <property type="match status" value="1"/>
</dbReference>
<dbReference type="Pfam" id="PF13417">
    <property type="entry name" value="GST_N_3"/>
    <property type="match status" value="1"/>
</dbReference>
<dbReference type="SUPFAM" id="SSF52833">
    <property type="entry name" value="Thioredoxin-like"/>
    <property type="match status" value="1"/>
</dbReference>
<dbReference type="RefSeq" id="WP_167083651.1">
    <property type="nucleotide sequence ID" value="NZ_BAAADC010000001.1"/>
</dbReference>
<dbReference type="Proteomes" id="UP000570514">
    <property type="component" value="Unassembled WGS sequence"/>
</dbReference>
<proteinExistence type="predicted"/>